<evidence type="ECO:0000313" key="2">
    <source>
        <dbReference type="EMBL" id="MDR7330802.1"/>
    </source>
</evidence>
<dbReference type="InterPro" id="IPR042184">
    <property type="entry name" value="YqeY/Aim41_N"/>
</dbReference>
<protein>
    <submittedName>
        <fullName evidence="2">Uncharacterized protein YqeY</fullName>
    </submittedName>
</protein>
<dbReference type="InterPro" id="IPR003789">
    <property type="entry name" value="Asn/Gln_tRNA_amidoTrase-B-like"/>
</dbReference>
<dbReference type="InterPro" id="IPR023168">
    <property type="entry name" value="GatB_Yqey_C_2"/>
</dbReference>
<dbReference type="Pfam" id="PF09424">
    <property type="entry name" value="YqeY"/>
    <property type="match status" value="1"/>
</dbReference>
<keyword evidence="3" id="KW-1185">Reference proteome</keyword>
<gene>
    <name evidence="2" type="ORF">J2S39_002478</name>
</gene>
<reference evidence="2" key="1">
    <citation type="submission" date="2023-07" db="EMBL/GenBank/DDBJ databases">
        <title>Sequencing the genomes of 1000 actinobacteria strains.</title>
        <authorList>
            <person name="Klenk H.-P."/>
        </authorList>
    </citation>
    <scope>NUCLEOTIDE SEQUENCE</scope>
    <source>
        <strain evidence="2">DSM 107476</strain>
    </source>
</reference>
<dbReference type="InterPro" id="IPR019004">
    <property type="entry name" value="YqeY/Aim41"/>
</dbReference>
<sequence length="157" mass="16923">MSELKETIREDMKTAMKAKDKERLGAIRMLLAAIQAEETTGAKHEVTDEEIIKVVAREIKKRRESAEIYTANGREDLAATELAEVAVLETYQPSQLDDAGVDKLVEDAVAAVAAEQGVAPAEIGMKQMGQVMKEANARAGGSVDGKRLSAAVKQRLG</sequence>
<dbReference type="SUPFAM" id="SSF89095">
    <property type="entry name" value="GatB/YqeY motif"/>
    <property type="match status" value="1"/>
</dbReference>
<organism evidence="2 3">
    <name type="scientific">Corynebacterium guangdongense</name>
    <dbReference type="NCBI Taxonomy" id="1783348"/>
    <lineage>
        <taxon>Bacteria</taxon>
        <taxon>Bacillati</taxon>
        <taxon>Actinomycetota</taxon>
        <taxon>Actinomycetes</taxon>
        <taxon>Mycobacteriales</taxon>
        <taxon>Corynebacteriaceae</taxon>
        <taxon>Corynebacterium</taxon>
    </lineage>
</organism>
<evidence type="ECO:0000313" key="3">
    <source>
        <dbReference type="Proteomes" id="UP001180840"/>
    </source>
</evidence>
<name>A0ABU2A0T9_9CORY</name>
<accession>A0ABU2A0T9</accession>
<evidence type="ECO:0000256" key="1">
    <source>
        <dbReference type="SAM" id="MobiDB-lite"/>
    </source>
</evidence>
<dbReference type="Gene3D" id="1.10.1510.10">
    <property type="entry name" value="Uncharacterised protein YqeY/AIM41 PF09424, N-terminal domain"/>
    <property type="match status" value="1"/>
</dbReference>
<feature type="region of interest" description="Disordered" evidence="1">
    <location>
        <begin position="136"/>
        <end position="157"/>
    </location>
</feature>
<dbReference type="Gene3D" id="1.10.10.410">
    <property type="match status" value="1"/>
</dbReference>
<dbReference type="PANTHER" id="PTHR28055">
    <property type="entry name" value="ALTERED INHERITANCE OF MITOCHONDRIA PROTEIN 41, MITOCHONDRIAL"/>
    <property type="match status" value="1"/>
</dbReference>
<dbReference type="PANTHER" id="PTHR28055:SF1">
    <property type="entry name" value="ALTERED INHERITANCE OF MITOCHONDRIA PROTEIN 41, MITOCHONDRIAL"/>
    <property type="match status" value="1"/>
</dbReference>
<dbReference type="RefSeq" id="WP_290196854.1">
    <property type="nucleotide sequence ID" value="NZ_CP047654.1"/>
</dbReference>
<dbReference type="Proteomes" id="UP001180840">
    <property type="component" value="Unassembled WGS sequence"/>
</dbReference>
<dbReference type="EMBL" id="JAVDXZ010000001">
    <property type="protein sequence ID" value="MDR7330802.1"/>
    <property type="molecule type" value="Genomic_DNA"/>
</dbReference>
<comment type="caution">
    <text evidence="2">The sequence shown here is derived from an EMBL/GenBank/DDBJ whole genome shotgun (WGS) entry which is preliminary data.</text>
</comment>
<proteinExistence type="predicted"/>